<sequence length="781" mass="83947">MVMDATQPQQPSPQSVGREFVRQYYTLLNKAPNHLHRFYNNNSSFVHGESTLVVGQKNIHNRIQQLNFHDCHAKISQVDAQATLGNGVVVQVTGELSNDGQPMRRFTQTFVLASQSPKKYYVHNDIFRYQDLYSDEEIDGESRSENDDEHDQQVATQTGQVVPGTATITEQQPGQVLTSEQHQQQIPTQVVAGGSGAAGVMSQRAQAVYYSMPTGAGTPMAVLPPPPGAAPVPLGANFAAAGVPPPQQQSVQTNAVAVNQLNGVVGPEELLATMPQQNVVQQPPLANQAPSPVVPQPAGAVSVATSAVIAQVPTCVSGVPVVTATTGLPQNVVTTMPSYPQQTPLIQTHILQQQQQQPPQQQPIPNSVSQQTHMQHQPVQNLTTSAAMTDVDDSICSMVITPNATLQVEQTRPNTAANVVASGQSSSSSVSGAVPEVNPAPVVEDFKIINDQQQQEKYEAAKQQQQSEPKTYANLFKSTSSSPSSFVNAALQQQQQIQQQQQSSSSAYQTTGTISSTTFSQSTLGNTSMSIYGNRGNNENNSSARQDTNSQGAPLPQRQNAKGFNKDFDQRRTNNNQQFGDNQQLFLGNIPHHASEEELKALFARFGTVVDLRILSKGSNKLPPGIRNPQNYGFITYEDAESVQNCLAHCPLYFPENSPDRQKLNVEEKKPRARTNDLPPRQSMGGGAGGMNNNINNNQRNMNSSGPASRSLSNSGSAGGSMMRGNSNNNNNMSRGGSSGPRMGGSFNRSDNRASNGGSGSQMRGCNNNAQSSSSSYGVRR</sequence>
<dbReference type="PROSITE" id="PS50177">
    <property type="entry name" value="NTF2_DOMAIN"/>
    <property type="match status" value="1"/>
</dbReference>
<organism evidence="7 8">
    <name type="scientific">Glossina fuscipes</name>
    <dbReference type="NCBI Taxonomy" id="7396"/>
    <lineage>
        <taxon>Eukaryota</taxon>
        <taxon>Metazoa</taxon>
        <taxon>Ecdysozoa</taxon>
        <taxon>Arthropoda</taxon>
        <taxon>Hexapoda</taxon>
        <taxon>Insecta</taxon>
        <taxon>Pterygota</taxon>
        <taxon>Neoptera</taxon>
        <taxon>Endopterygota</taxon>
        <taxon>Diptera</taxon>
        <taxon>Brachycera</taxon>
        <taxon>Muscomorpha</taxon>
        <taxon>Hippoboscoidea</taxon>
        <taxon>Glossinidae</taxon>
        <taxon>Glossina</taxon>
    </lineage>
</organism>
<dbReference type="InterPro" id="IPR035979">
    <property type="entry name" value="RBD_domain_sf"/>
</dbReference>
<dbReference type="AlphaFoldDB" id="A0A8U0WJR7"/>
<dbReference type="GO" id="GO:0005829">
    <property type="term" value="C:cytosol"/>
    <property type="evidence" value="ECO:0007669"/>
    <property type="project" value="TreeGrafter"/>
</dbReference>
<dbReference type="Gene3D" id="3.10.450.50">
    <property type="match status" value="1"/>
</dbReference>
<feature type="compositionally biased region" description="Low complexity" evidence="4">
    <location>
        <begin position="350"/>
        <end position="365"/>
    </location>
</feature>
<feature type="region of interest" description="Disordered" evidence="4">
    <location>
        <begin position="475"/>
        <end position="504"/>
    </location>
</feature>
<feature type="compositionally biased region" description="Polar residues" evidence="4">
    <location>
        <begin position="366"/>
        <end position="377"/>
    </location>
</feature>
<dbReference type="Pfam" id="PF00076">
    <property type="entry name" value="RRM_1"/>
    <property type="match status" value="1"/>
</dbReference>
<dbReference type="KEGG" id="gfs:119634827"/>
<feature type="compositionally biased region" description="Polar residues" evidence="4">
    <location>
        <begin position="747"/>
        <end position="781"/>
    </location>
</feature>
<dbReference type="GO" id="GO:0003729">
    <property type="term" value="F:mRNA binding"/>
    <property type="evidence" value="ECO:0007669"/>
    <property type="project" value="TreeGrafter"/>
</dbReference>
<protein>
    <submittedName>
        <fullName evidence="8">Ras GTPase-activating protein-binding protein 2</fullName>
    </submittedName>
</protein>
<keyword evidence="7" id="KW-1185">Reference proteome</keyword>
<gene>
    <name evidence="8" type="primary">LOC119634827</name>
</gene>
<dbReference type="Gene3D" id="3.30.70.330">
    <property type="match status" value="1"/>
</dbReference>
<feature type="region of interest" description="Disordered" evidence="4">
    <location>
        <begin position="517"/>
        <end position="577"/>
    </location>
</feature>
<name>A0A8U0WJR7_9MUSC</name>
<keyword evidence="2 3" id="KW-0694">RNA-binding</keyword>
<evidence type="ECO:0000313" key="7">
    <source>
        <dbReference type="Proteomes" id="UP000092443"/>
    </source>
</evidence>
<feature type="compositionally biased region" description="Low complexity" evidence="4">
    <location>
        <begin position="691"/>
        <end position="736"/>
    </location>
</feature>
<evidence type="ECO:0000256" key="4">
    <source>
        <dbReference type="SAM" id="MobiDB-lite"/>
    </source>
</evidence>
<dbReference type="CDD" id="cd00780">
    <property type="entry name" value="NTF2"/>
    <property type="match status" value="1"/>
</dbReference>
<dbReference type="GO" id="GO:0010494">
    <property type="term" value="C:cytoplasmic stress granule"/>
    <property type="evidence" value="ECO:0007669"/>
    <property type="project" value="UniProtKB-SubCell"/>
</dbReference>
<proteinExistence type="predicted"/>
<evidence type="ECO:0000256" key="3">
    <source>
        <dbReference type="PROSITE-ProRule" id="PRU00176"/>
    </source>
</evidence>
<dbReference type="PANTHER" id="PTHR10693">
    <property type="entry name" value="RAS GTPASE-ACTIVATING PROTEIN-BINDING PROTEIN"/>
    <property type="match status" value="1"/>
</dbReference>
<dbReference type="Pfam" id="PF02136">
    <property type="entry name" value="NTF2"/>
    <property type="match status" value="1"/>
</dbReference>
<feature type="domain" description="NTF2" evidence="6">
    <location>
        <begin position="16"/>
        <end position="129"/>
    </location>
</feature>
<evidence type="ECO:0000313" key="8">
    <source>
        <dbReference type="RefSeq" id="XP_037885153.1"/>
    </source>
</evidence>
<feature type="region of interest" description="Disordered" evidence="4">
    <location>
        <begin position="657"/>
        <end position="781"/>
    </location>
</feature>
<feature type="domain" description="RRM" evidence="5">
    <location>
        <begin position="583"/>
        <end position="671"/>
    </location>
</feature>
<dbReference type="SUPFAM" id="SSF54928">
    <property type="entry name" value="RNA-binding domain, RBD"/>
    <property type="match status" value="1"/>
</dbReference>
<dbReference type="SUPFAM" id="SSF54427">
    <property type="entry name" value="NTF2-like"/>
    <property type="match status" value="1"/>
</dbReference>
<dbReference type="InterPro" id="IPR002075">
    <property type="entry name" value="NTF2_dom"/>
</dbReference>
<dbReference type="InterPro" id="IPR018222">
    <property type="entry name" value="Nuclear_transport_factor_2_euk"/>
</dbReference>
<evidence type="ECO:0000259" key="5">
    <source>
        <dbReference type="PROSITE" id="PS50102"/>
    </source>
</evidence>
<dbReference type="Proteomes" id="UP000092443">
    <property type="component" value="Unplaced"/>
</dbReference>
<dbReference type="RefSeq" id="XP_037885153.1">
    <property type="nucleotide sequence ID" value="XM_038029225.1"/>
</dbReference>
<reference evidence="8" key="1">
    <citation type="submission" date="2025-08" db="UniProtKB">
        <authorList>
            <consortium name="RefSeq"/>
        </authorList>
    </citation>
    <scope>IDENTIFICATION</scope>
    <source>
        <tissue evidence="8">Whole body pupa</tissue>
    </source>
</reference>
<dbReference type="GO" id="GO:1990904">
    <property type="term" value="C:ribonucleoprotein complex"/>
    <property type="evidence" value="ECO:0007669"/>
    <property type="project" value="TreeGrafter"/>
</dbReference>
<dbReference type="PANTHER" id="PTHR10693:SF20">
    <property type="entry name" value="AT27578P"/>
    <property type="match status" value="1"/>
</dbReference>
<dbReference type="SMART" id="SM00360">
    <property type="entry name" value="RRM"/>
    <property type="match status" value="1"/>
</dbReference>
<dbReference type="FunFam" id="3.10.450.50:FF:000010">
    <property type="entry name" value="Ras GTPase-activating protein-binding protein"/>
    <property type="match status" value="1"/>
</dbReference>
<feature type="compositionally biased region" description="Polar residues" evidence="4">
    <location>
        <begin position="153"/>
        <end position="163"/>
    </location>
</feature>
<comment type="subcellular location">
    <subcellularLocation>
        <location evidence="1">Cytoplasm</location>
        <location evidence="1">Stress granule</location>
    </subcellularLocation>
</comment>
<evidence type="ECO:0000256" key="1">
    <source>
        <dbReference type="ARBA" id="ARBA00004210"/>
    </source>
</evidence>
<dbReference type="InterPro" id="IPR039539">
    <property type="entry name" value="Ras_GTPase_bind_prot"/>
</dbReference>
<feature type="region of interest" description="Disordered" evidence="4">
    <location>
        <begin position="138"/>
        <end position="163"/>
    </location>
</feature>
<evidence type="ECO:0000256" key="2">
    <source>
        <dbReference type="ARBA" id="ARBA00022884"/>
    </source>
</evidence>
<feature type="compositionally biased region" description="Polar residues" evidence="4">
    <location>
        <begin position="517"/>
        <end position="562"/>
    </location>
</feature>
<dbReference type="GeneID" id="119634827"/>
<feature type="compositionally biased region" description="Basic and acidic residues" evidence="4">
    <location>
        <begin position="658"/>
        <end position="670"/>
    </location>
</feature>
<dbReference type="PROSITE" id="PS50102">
    <property type="entry name" value="RRM"/>
    <property type="match status" value="1"/>
</dbReference>
<feature type="region of interest" description="Disordered" evidence="4">
    <location>
        <begin position="350"/>
        <end position="377"/>
    </location>
</feature>
<accession>A0A8U0WJR7</accession>
<dbReference type="InterPro" id="IPR012677">
    <property type="entry name" value="Nucleotide-bd_a/b_plait_sf"/>
</dbReference>
<dbReference type="InterPro" id="IPR032710">
    <property type="entry name" value="NTF2-like_dom_sf"/>
</dbReference>
<dbReference type="InterPro" id="IPR000504">
    <property type="entry name" value="RRM_dom"/>
</dbReference>
<feature type="compositionally biased region" description="Low complexity" evidence="4">
    <location>
        <begin position="492"/>
        <end position="504"/>
    </location>
</feature>
<evidence type="ECO:0000259" key="6">
    <source>
        <dbReference type="PROSITE" id="PS50177"/>
    </source>
</evidence>